<keyword evidence="3 5" id="KW-1133">Transmembrane helix</keyword>
<organism evidence="7 8">
    <name type="scientific">Byssothecium circinans</name>
    <dbReference type="NCBI Taxonomy" id="147558"/>
    <lineage>
        <taxon>Eukaryota</taxon>
        <taxon>Fungi</taxon>
        <taxon>Dikarya</taxon>
        <taxon>Ascomycota</taxon>
        <taxon>Pezizomycotina</taxon>
        <taxon>Dothideomycetes</taxon>
        <taxon>Pleosporomycetidae</taxon>
        <taxon>Pleosporales</taxon>
        <taxon>Massarineae</taxon>
        <taxon>Massarinaceae</taxon>
        <taxon>Byssothecium</taxon>
    </lineage>
</organism>
<feature type="transmembrane region" description="Helical" evidence="5">
    <location>
        <begin position="280"/>
        <end position="304"/>
    </location>
</feature>
<dbReference type="PANTHER" id="PTHR23502:SF3">
    <property type="entry name" value="MAJOR FACILITATOR SUPERFAMILY (MFS) PROFILE DOMAIN-CONTAINING PROTEIN-RELATED"/>
    <property type="match status" value="1"/>
</dbReference>
<sequence>MSTSASSNISVYEPEGIPLHHTAITSSSRRPDGKTILNDVDGFEHTGYCFSKRKKWWILSVVALCQTSMNFNAATYSNAVNPLNGHYGISNARSGMAAFLITYAFGCEFWAPWSEEFGRWPIMQASLFFINLWQPLAAWSTNWNMVLSARVLGGFSTAGGSVTLGMVADMFDADQQQHAVLWASFWSCIGSVLGGIAGGPIEQYLPWKWNFLIQLFFGIVVQALHFFTVPETLSERMLGKEAKRMRKQNPDCEVYGPHEVITLKQRLEPLEMLKTMGRPYYMLIFEPIVLCLSLFSGFSDALIFSFLESYGIVFGQWNFTPTKLSLAMIALLIGYVIAYFSFFPVIRRHKARRLRKDPTLTPESRLWWLLYLAPLLPIGLLGSAFTSTGPPLPWIAPLVFAVLIGTANMAIYYATIDYMVAAYGGKYAASATGGNGFARDFLAGLCAFYTGPMYRKLGTQNSIFLLFGLSALVCIPVYVFYFKGAQIRAGSKWAEDIKKEKEKMVLIRQAVEDKRKALRIEKVNV</sequence>
<dbReference type="FunFam" id="1.20.1250.20:FF:000088">
    <property type="entry name" value="MFS multidrug transporter, putative"/>
    <property type="match status" value="1"/>
</dbReference>
<feature type="domain" description="Major facilitator superfamily (MFS) profile" evidence="6">
    <location>
        <begin position="58"/>
        <end position="486"/>
    </location>
</feature>
<evidence type="ECO:0000259" key="6">
    <source>
        <dbReference type="PROSITE" id="PS50850"/>
    </source>
</evidence>
<evidence type="ECO:0000256" key="5">
    <source>
        <dbReference type="SAM" id="Phobius"/>
    </source>
</evidence>
<protein>
    <submittedName>
        <fullName evidence="7">MFS general substrate transporter</fullName>
    </submittedName>
</protein>
<feature type="transmembrane region" description="Helical" evidence="5">
    <location>
        <begin position="324"/>
        <end position="346"/>
    </location>
</feature>
<keyword evidence="2 5" id="KW-0812">Transmembrane</keyword>
<dbReference type="OrthoDB" id="5376138at2759"/>
<dbReference type="Pfam" id="PF07690">
    <property type="entry name" value="MFS_1"/>
    <property type="match status" value="1"/>
</dbReference>
<dbReference type="InterPro" id="IPR020846">
    <property type="entry name" value="MFS_dom"/>
</dbReference>
<comment type="subcellular location">
    <subcellularLocation>
        <location evidence="1">Membrane</location>
        <topology evidence="1">Multi-pass membrane protein</topology>
    </subcellularLocation>
</comment>
<dbReference type="GO" id="GO:0022857">
    <property type="term" value="F:transmembrane transporter activity"/>
    <property type="evidence" value="ECO:0007669"/>
    <property type="project" value="InterPro"/>
</dbReference>
<feature type="transmembrane region" description="Helical" evidence="5">
    <location>
        <begin position="211"/>
        <end position="229"/>
    </location>
</feature>
<evidence type="ECO:0000256" key="4">
    <source>
        <dbReference type="ARBA" id="ARBA00023136"/>
    </source>
</evidence>
<dbReference type="InterPro" id="IPR036259">
    <property type="entry name" value="MFS_trans_sf"/>
</dbReference>
<evidence type="ECO:0000313" key="8">
    <source>
        <dbReference type="Proteomes" id="UP000800035"/>
    </source>
</evidence>
<keyword evidence="8" id="KW-1185">Reference proteome</keyword>
<evidence type="ECO:0000256" key="1">
    <source>
        <dbReference type="ARBA" id="ARBA00004141"/>
    </source>
</evidence>
<feature type="transmembrane region" description="Helical" evidence="5">
    <location>
        <begin position="366"/>
        <end position="386"/>
    </location>
</feature>
<feature type="transmembrane region" description="Helical" evidence="5">
    <location>
        <begin position="179"/>
        <end position="199"/>
    </location>
</feature>
<feature type="transmembrane region" description="Helical" evidence="5">
    <location>
        <begin position="462"/>
        <end position="482"/>
    </location>
</feature>
<keyword evidence="4 5" id="KW-0472">Membrane</keyword>
<dbReference type="SUPFAM" id="SSF103473">
    <property type="entry name" value="MFS general substrate transporter"/>
    <property type="match status" value="1"/>
</dbReference>
<dbReference type="InterPro" id="IPR011701">
    <property type="entry name" value="MFS"/>
</dbReference>
<dbReference type="EMBL" id="ML976986">
    <property type="protein sequence ID" value="KAF1958686.1"/>
    <property type="molecule type" value="Genomic_DNA"/>
</dbReference>
<dbReference type="PROSITE" id="PS50850">
    <property type="entry name" value="MFS"/>
    <property type="match status" value="1"/>
</dbReference>
<dbReference type="PANTHER" id="PTHR23502">
    <property type="entry name" value="MAJOR FACILITATOR SUPERFAMILY"/>
    <property type="match status" value="1"/>
</dbReference>
<dbReference type="AlphaFoldDB" id="A0A6A5U745"/>
<reference evidence="7" key="1">
    <citation type="journal article" date="2020" name="Stud. Mycol.">
        <title>101 Dothideomycetes genomes: a test case for predicting lifestyles and emergence of pathogens.</title>
        <authorList>
            <person name="Haridas S."/>
            <person name="Albert R."/>
            <person name="Binder M."/>
            <person name="Bloem J."/>
            <person name="Labutti K."/>
            <person name="Salamov A."/>
            <person name="Andreopoulos B."/>
            <person name="Baker S."/>
            <person name="Barry K."/>
            <person name="Bills G."/>
            <person name="Bluhm B."/>
            <person name="Cannon C."/>
            <person name="Castanera R."/>
            <person name="Culley D."/>
            <person name="Daum C."/>
            <person name="Ezra D."/>
            <person name="Gonzalez J."/>
            <person name="Henrissat B."/>
            <person name="Kuo A."/>
            <person name="Liang C."/>
            <person name="Lipzen A."/>
            <person name="Lutzoni F."/>
            <person name="Magnuson J."/>
            <person name="Mondo S."/>
            <person name="Nolan M."/>
            <person name="Ohm R."/>
            <person name="Pangilinan J."/>
            <person name="Park H.-J."/>
            <person name="Ramirez L."/>
            <person name="Alfaro M."/>
            <person name="Sun H."/>
            <person name="Tritt A."/>
            <person name="Yoshinaga Y."/>
            <person name="Zwiers L.-H."/>
            <person name="Turgeon B."/>
            <person name="Goodwin S."/>
            <person name="Spatafora J."/>
            <person name="Crous P."/>
            <person name="Grigoriev I."/>
        </authorList>
    </citation>
    <scope>NUCLEOTIDE SEQUENCE</scope>
    <source>
        <strain evidence="7">CBS 675.92</strain>
    </source>
</reference>
<accession>A0A6A5U745</accession>
<evidence type="ECO:0000256" key="3">
    <source>
        <dbReference type="ARBA" id="ARBA00022989"/>
    </source>
</evidence>
<evidence type="ECO:0000256" key="2">
    <source>
        <dbReference type="ARBA" id="ARBA00022692"/>
    </source>
</evidence>
<dbReference type="GO" id="GO:0005886">
    <property type="term" value="C:plasma membrane"/>
    <property type="evidence" value="ECO:0007669"/>
    <property type="project" value="TreeGrafter"/>
</dbReference>
<dbReference type="Proteomes" id="UP000800035">
    <property type="component" value="Unassembled WGS sequence"/>
</dbReference>
<gene>
    <name evidence="7" type="ORF">CC80DRAFT_408580</name>
</gene>
<name>A0A6A5U745_9PLEO</name>
<evidence type="ECO:0000313" key="7">
    <source>
        <dbReference type="EMBL" id="KAF1958686.1"/>
    </source>
</evidence>
<proteinExistence type="predicted"/>
<dbReference type="Gene3D" id="1.20.1250.20">
    <property type="entry name" value="MFS general substrate transporter like domains"/>
    <property type="match status" value="1"/>
</dbReference>
<feature type="transmembrane region" description="Helical" evidence="5">
    <location>
        <begin position="392"/>
        <end position="415"/>
    </location>
</feature>